<dbReference type="GO" id="GO:0070403">
    <property type="term" value="F:NAD+ binding"/>
    <property type="evidence" value="ECO:0007669"/>
    <property type="project" value="InterPro"/>
</dbReference>
<dbReference type="OMA" id="RRHYWAR"/>
<organism evidence="7 8">
    <name type="scientific">Kalmanozyma brasiliensis (strain GHG001)</name>
    <name type="common">Yeast</name>
    <name type="synonym">Pseudozyma brasiliensis</name>
    <dbReference type="NCBI Taxonomy" id="1365824"/>
    <lineage>
        <taxon>Eukaryota</taxon>
        <taxon>Fungi</taxon>
        <taxon>Dikarya</taxon>
        <taxon>Basidiomycota</taxon>
        <taxon>Ustilaginomycotina</taxon>
        <taxon>Ustilaginomycetes</taxon>
        <taxon>Ustilaginales</taxon>
        <taxon>Ustilaginaceae</taxon>
        <taxon>Kalmanozyma</taxon>
    </lineage>
</organism>
<dbReference type="GO" id="GO:0017136">
    <property type="term" value="F:histone deacetylase activity, NAD-dependent"/>
    <property type="evidence" value="ECO:0007669"/>
    <property type="project" value="TreeGrafter"/>
</dbReference>
<dbReference type="GO" id="GO:0005739">
    <property type="term" value="C:mitochondrion"/>
    <property type="evidence" value="ECO:0007669"/>
    <property type="project" value="UniProtKB-SubCell"/>
</dbReference>
<name>V5EXU5_KALBG</name>
<keyword evidence="8" id="KW-1185">Reference proteome</keyword>
<comment type="caution">
    <text evidence="5">Lacks conserved residue(s) required for the propagation of feature annotation.</text>
</comment>
<dbReference type="PROSITE" id="PS50305">
    <property type="entry name" value="SIRTUIN"/>
    <property type="match status" value="1"/>
</dbReference>
<dbReference type="InterPro" id="IPR003000">
    <property type="entry name" value="Sirtuin"/>
</dbReference>
<evidence type="ECO:0000313" key="7">
    <source>
        <dbReference type="EMBL" id="EST08418.1"/>
    </source>
</evidence>
<dbReference type="InterPro" id="IPR029035">
    <property type="entry name" value="DHS-like_NAD/FAD-binding_dom"/>
</dbReference>
<proteinExistence type="inferred from homology"/>
<comment type="subcellular location">
    <subcellularLocation>
        <location evidence="1">Mitochondrion</location>
    </subcellularLocation>
</comment>
<evidence type="ECO:0000256" key="1">
    <source>
        <dbReference type="ARBA" id="ARBA00004173"/>
    </source>
</evidence>
<dbReference type="SUPFAM" id="SSF52467">
    <property type="entry name" value="DHS-like NAD/FAD-binding domain"/>
    <property type="match status" value="1"/>
</dbReference>
<dbReference type="EMBL" id="KI545858">
    <property type="protein sequence ID" value="EST08418.1"/>
    <property type="molecule type" value="Genomic_DNA"/>
</dbReference>
<dbReference type="PANTHER" id="PTHR11085">
    <property type="entry name" value="NAD-DEPENDENT PROTEIN DEACYLASE SIRTUIN-5, MITOCHONDRIAL-RELATED"/>
    <property type="match status" value="1"/>
</dbReference>
<evidence type="ECO:0000256" key="2">
    <source>
        <dbReference type="ARBA" id="ARBA00006924"/>
    </source>
</evidence>
<feature type="domain" description="Deacetylase sirtuin-type" evidence="6">
    <location>
        <begin position="1"/>
        <end position="345"/>
    </location>
</feature>
<dbReference type="InterPro" id="IPR026591">
    <property type="entry name" value="Sirtuin_cat_small_dom_sf"/>
</dbReference>
<sequence length="374" mass="40751">MVSEFISAAKGKALIMTGAGVSVDSGIAPYRGENGHYTVHTTYRPIWHSEFVDKTEKGHVARQRYFARSYLGFPPVRVAKPNITHHAIAAIQRLGYVPEYITQNVDNLHHAATPSASLAQASILELHGSLARVICVSSPDGFHKGNQTNPVDPDFYDLMKSTTYLRRPRAVSVRPENTPTGANYPLGCGFEGSRAVFQDELTRLNPAWAELQQEMARTGKSPKTNPDGDVDLNSHNVDYSTFKYPSCPNCGGVLKPAVIFFGESVPNQLRDHSFQMVDNASAMLLVGTSLATYSAYRLVKQAVEAKKPVMILNKGPTRADPIVENKIELGSSEVLQGVARNLSNGREKNDKVLQSLLSSGVTIRPNEASGVISS</sequence>
<evidence type="ECO:0000256" key="4">
    <source>
        <dbReference type="ARBA" id="ARBA00023027"/>
    </source>
</evidence>
<evidence type="ECO:0000313" key="8">
    <source>
        <dbReference type="Proteomes" id="UP000019377"/>
    </source>
</evidence>
<dbReference type="InterPro" id="IPR026590">
    <property type="entry name" value="Ssirtuin_cat_dom"/>
</dbReference>
<evidence type="ECO:0000259" key="6">
    <source>
        <dbReference type="PROSITE" id="PS50305"/>
    </source>
</evidence>
<dbReference type="eggNOG" id="KOG2683">
    <property type="taxonomic scope" value="Eukaryota"/>
</dbReference>
<dbReference type="HOGENOM" id="CLU_023643_3_2_1"/>
<dbReference type="Gene3D" id="3.30.1600.10">
    <property type="entry name" value="SIR2/SIRT2 'Small Domain"/>
    <property type="match status" value="1"/>
</dbReference>
<evidence type="ECO:0000256" key="3">
    <source>
        <dbReference type="ARBA" id="ARBA00022679"/>
    </source>
</evidence>
<dbReference type="Proteomes" id="UP000019377">
    <property type="component" value="Unassembled WGS sequence"/>
</dbReference>
<protein>
    <recommendedName>
        <fullName evidence="6">Deacetylase sirtuin-type domain-containing protein</fullName>
    </recommendedName>
</protein>
<comment type="similarity">
    <text evidence="2">Belongs to the sirtuin family. Class I subfamily.</text>
</comment>
<dbReference type="AlphaFoldDB" id="V5EXU5"/>
<keyword evidence="4" id="KW-0520">NAD</keyword>
<dbReference type="PANTHER" id="PTHR11085:SF10">
    <property type="entry name" value="NAD-DEPENDENT PROTEIN DEACYLASE SIRTUIN-5, MITOCHONDRIAL-RELATED"/>
    <property type="match status" value="1"/>
</dbReference>
<dbReference type="STRING" id="1365824.V5EXU5"/>
<dbReference type="Pfam" id="PF02146">
    <property type="entry name" value="SIR2"/>
    <property type="match status" value="2"/>
</dbReference>
<gene>
    <name evidence="7" type="ORF">PSEUBRA_SCAF16g05266</name>
</gene>
<dbReference type="OrthoDB" id="424302at2759"/>
<accession>V5EXU5</accession>
<dbReference type="Gene3D" id="3.40.50.1220">
    <property type="entry name" value="TPP-binding domain"/>
    <property type="match status" value="2"/>
</dbReference>
<keyword evidence="3" id="KW-0808">Transferase</keyword>
<reference evidence="8" key="1">
    <citation type="journal article" date="2013" name="Genome Announc.">
        <title>Draft genome sequence of Pseudozyma brasiliensis sp. nov. strain GHG001, a high producer of endo-1,4-xylanase isolated from an insect pest of sugarcane.</title>
        <authorList>
            <person name="Oliveira J.V.D.C."/>
            <person name="dos Santos R.A.C."/>
            <person name="Borges T.A."/>
            <person name="Riano-Pachon D.M."/>
            <person name="Goldman G.H."/>
        </authorList>
    </citation>
    <scope>NUCLEOTIDE SEQUENCE [LARGE SCALE GENOMIC DNA]</scope>
    <source>
        <strain evidence="8">GHG001</strain>
    </source>
</reference>
<evidence type="ECO:0000256" key="5">
    <source>
        <dbReference type="PROSITE-ProRule" id="PRU00236"/>
    </source>
</evidence>
<dbReference type="InterPro" id="IPR050134">
    <property type="entry name" value="NAD-dep_sirtuin_deacylases"/>
</dbReference>
<dbReference type="GeneID" id="27417673"/>